<evidence type="ECO:0000259" key="4">
    <source>
        <dbReference type="Pfam" id="PF08545"/>
    </source>
</evidence>
<dbReference type="Pfam" id="PF08545">
    <property type="entry name" value="ACP_syn_III"/>
    <property type="match status" value="1"/>
</dbReference>
<feature type="domain" description="Beta-ketoacyl-[acyl-carrier-protein] synthase III N-terminal" evidence="4">
    <location>
        <begin position="110"/>
        <end position="188"/>
    </location>
</feature>
<evidence type="ECO:0000313" key="5">
    <source>
        <dbReference type="EMBL" id="KZE76703.1"/>
    </source>
</evidence>
<dbReference type="PANTHER" id="PTHR34069:SF2">
    <property type="entry name" value="BETA-KETOACYL-[ACYL-CARRIER-PROTEIN] SYNTHASE III"/>
    <property type="match status" value="1"/>
</dbReference>
<dbReference type="Pfam" id="PF08541">
    <property type="entry name" value="ACP_syn_III_C"/>
    <property type="match status" value="1"/>
</dbReference>
<dbReference type="EMBL" id="LQNU01000075">
    <property type="protein sequence ID" value="KZE76703.1"/>
    <property type="molecule type" value="Genomic_DNA"/>
</dbReference>
<dbReference type="GO" id="GO:0004315">
    <property type="term" value="F:3-oxoacyl-[acyl-carrier-protein] synthase activity"/>
    <property type="evidence" value="ECO:0007669"/>
    <property type="project" value="InterPro"/>
</dbReference>
<dbReference type="GO" id="GO:0044550">
    <property type="term" value="P:secondary metabolite biosynthetic process"/>
    <property type="evidence" value="ECO:0007669"/>
    <property type="project" value="TreeGrafter"/>
</dbReference>
<dbReference type="OrthoDB" id="1704808at2"/>
<keyword evidence="1" id="KW-0808">Transferase</keyword>
<evidence type="ECO:0000313" key="6">
    <source>
        <dbReference type="Proteomes" id="UP000076630"/>
    </source>
</evidence>
<organism evidence="5 6">
    <name type="scientific">Myroides marinus</name>
    <dbReference type="NCBI Taxonomy" id="703342"/>
    <lineage>
        <taxon>Bacteria</taxon>
        <taxon>Pseudomonadati</taxon>
        <taxon>Bacteroidota</taxon>
        <taxon>Flavobacteriia</taxon>
        <taxon>Flavobacteriales</taxon>
        <taxon>Flavobacteriaceae</taxon>
        <taxon>Myroides</taxon>
    </lineage>
</organism>
<comment type="caution">
    <text evidence="5">The sequence shown here is derived from an EMBL/GenBank/DDBJ whole genome shotgun (WGS) entry which is preliminary data.</text>
</comment>
<keyword evidence="6" id="KW-1185">Reference proteome</keyword>
<evidence type="ECO:0000256" key="2">
    <source>
        <dbReference type="ARBA" id="ARBA00023315"/>
    </source>
</evidence>
<dbReference type="InterPro" id="IPR016039">
    <property type="entry name" value="Thiolase-like"/>
</dbReference>
<feature type="domain" description="Beta-ketoacyl-[acyl-carrier-protein] synthase III C-terminal" evidence="3">
    <location>
        <begin position="234"/>
        <end position="324"/>
    </location>
</feature>
<dbReference type="Proteomes" id="UP000076630">
    <property type="component" value="Unassembled WGS sequence"/>
</dbReference>
<accession>A0A163WQW0</accession>
<sequence>MKLKHTYFYHPTHVESNESVIEQFESQGVSMRKIQEALGRNNRFVIPKDSKETTVSMGIEAAKGVLKQSGISMDSIDIIAFVTCTPEHQIPCDSIFIHQALKGKRDTMCYDINANCIGAFVALDQVTHYLNSSSTAKKALVICSDQLSRILDSKNPVTAFCFSDSAFAFIVEKDQTTSGLVDVLYHTDSSFCDTVLFPPQGHSCSLPEELTMWDTSFDGSGSVEFALDKIDDFLAKNGLSIADISLFLFSQLSLKNIKAIKGHYGLPEEKVPFYSKELGYSGASSPFLALHQYQKEVKPLKEGDYFLMWTLGAGYQAGLMLWRY</sequence>
<evidence type="ECO:0000256" key="1">
    <source>
        <dbReference type="ARBA" id="ARBA00022679"/>
    </source>
</evidence>
<reference evidence="5 6" key="1">
    <citation type="submission" date="2016-01" db="EMBL/GenBank/DDBJ databases">
        <title>Whole genome sequencing of Myroides marinus L41.</title>
        <authorList>
            <person name="Hong K.W."/>
        </authorList>
    </citation>
    <scope>NUCLEOTIDE SEQUENCE [LARGE SCALE GENOMIC DNA]</scope>
    <source>
        <strain evidence="5 6">L41</strain>
    </source>
</reference>
<evidence type="ECO:0000259" key="3">
    <source>
        <dbReference type="Pfam" id="PF08541"/>
    </source>
</evidence>
<dbReference type="InterPro" id="IPR013747">
    <property type="entry name" value="ACP_syn_III_C"/>
</dbReference>
<dbReference type="GO" id="GO:0006633">
    <property type="term" value="P:fatty acid biosynthetic process"/>
    <property type="evidence" value="ECO:0007669"/>
    <property type="project" value="InterPro"/>
</dbReference>
<dbReference type="PANTHER" id="PTHR34069">
    <property type="entry name" value="3-OXOACYL-[ACYL-CARRIER-PROTEIN] SYNTHASE 3"/>
    <property type="match status" value="1"/>
</dbReference>
<name>A0A163WQW0_9FLAO</name>
<dbReference type="AlphaFoldDB" id="A0A163WQW0"/>
<dbReference type="InterPro" id="IPR013751">
    <property type="entry name" value="ACP_syn_III_N"/>
</dbReference>
<dbReference type="RefSeq" id="WP_038985751.1">
    <property type="nucleotide sequence ID" value="NZ_JACALA010000007.1"/>
</dbReference>
<dbReference type="SUPFAM" id="SSF53901">
    <property type="entry name" value="Thiolase-like"/>
    <property type="match status" value="2"/>
</dbReference>
<keyword evidence="2" id="KW-0012">Acyltransferase</keyword>
<gene>
    <name evidence="5" type="ORF">AV926_14940</name>
</gene>
<proteinExistence type="predicted"/>
<protein>
    <submittedName>
        <fullName evidence="5">3-oxoacyl-ACP synthase</fullName>
    </submittedName>
</protein>
<dbReference type="Gene3D" id="3.40.47.10">
    <property type="match status" value="1"/>
</dbReference>